<dbReference type="Gene3D" id="3.40.50.300">
    <property type="entry name" value="P-loop containing nucleotide triphosphate hydrolases"/>
    <property type="match status" value="1"/>
</dbReference>
<dbReference type="AlphaFoldDB" id="V6F875"/>
<evidence type="ECO:0000259" key="2">
    <source>
        <dbReference type="Pfam" id="PF00270"/>
    </source>
</evidence>
<evidence type="ECO:0000256" key="1">
    <source>
        <dbReference type="SAM" id="MobiDB-lite"/>
    </source>
</evidence>
<dbReference type="InterPro" id="IPR027417">
    <property type="entry name" value="P-loop_NTPase"/>
</dbReference>
<evidence type="ECO:0000313" key="3">
    <source>
        <dbReference type="EMBL" id="CDL00556.1"/>
    </source>
</evidence>
<reference evidence="3 4" key="1">
    <citation type="journal article" date="2014" name="Genome Announc.">
        <title>Complete genome sequence of Magnetospirillum gryphiswaldense MSR-1.</title>
        <authorList>
            <person name="Wang X."/>
            <person name="Wang Q."/>
            <person name="Zhang W."/>
            <person name="Wang Y."/>
            <person name="Li L."/>
            <person name="Wen T."/>
            <person name="Zhang T."/>
            <person name="Zhang Y."/>
            <person name="Xu J."/>
            <person name="Hu J."/>
            <person name="Li S."/>
            <person name="Liu L."/>
            <person name="Liu J."/>
            <person name="Jiang W."/>
            <person name="Tian J."/>
            <person name="Li Y."/>
            <person name="Schuler D."/>
            <person name="Wang L."/>
            <person name="Li J."/>
        </authorList>
    </citation>
    <scope>NUCLEOTIDE SEQUENCE [LARGE SCALE GENOMIC DNA]</scope>
    <source>
        <strain evidence="4">DSM 6361 / JCM 21280 / NBRC 15271 / MSR-1</strain>
    </source>
</reference>
<dbReference type="SUPFAM" id="SSF52540">
    <property type="entry name" value="P-loop containing nucleoside triphosphate hydrolases"/>
    <property type="match status" value="1"/>
</dbReference>
<dbReference type="STRING" id="1430440.MGMSRv2__3341"/>
<name>V6F875_MAGGM</name>
<feature type="compositionally biased region" description="Basic and acidic residues" evidence="1">
    <location>
        <begin position="812"/>
        <end position="833"/>
    </location>
</feature>
<dbReference type="EMBL" id="HG794546">
    <property type="protein sequence ID" value="CDL00556.1"/>
    <property type="molecule type" value="Genomic_DNA"/>
</dbReference>
<dbReference type="Proteomes" id="UP000018922">
    <property type="component" value="Chromosome I"/>
</dbReference>
<feature type="region of interest" description="Disordered" evidence="1">
    <location>
        <begin position="810"/>
        <end position="833"/>
    </location>
</feature>
<protein>
    <recommendedName>
        <fullName evidence="2">DEAD/DEAH-box helicase domain-containing protein</fullName>
    </recommendedName>
</protein>
<dbReference type="InterPro" id="IPR011545">
    <property type="entry name" value="DEAD/DEAH_box_helicase_dom"/>
</dbReference>
<dbReference type="KEGG" id="mgy:MGMSRv2__3341"/>
<evidence type="ECO:0000313" key="4">
    <source>
        <dbReference type="Proteomes" id="UP000018922"/>
    </source>
</evidence>
<dbReference type="GO" id="GO:0005524">
    <property type="term" value="F:ATP binding"/>
    <property type="evidence" value="ECO:0007669"/>
    <property type="project" value="InterPro"/>
</dbReference>
<proteinExistence type="predicted"/>
<feature type="domain" description="DEAD/DEAH-box helicase" evidence="2">
    <location>
        <begin position="10"/>
        <end position="130"/>
    </location>
</feature>
<dbReference type="eggNOG" id="COG1061">
    <property type="taxonomic scope" value="Bacteria"/>
</dbReference>
<dbReference type="HOGENOM" id="CLU_356759_0_0_5"/>
<accession>V6F875</accession>
<organism evidence="3 4">
    <name type="scientific">Magnetospirillum gryphiswaldense (strain DSM 6361 / JCM 21280 / NBRC 15271 / MSR-1)</name>
    <dbReference type="NCBI Taxonomy" id="431944"/>
    <lineage>
        <taxon>Bacteria</taxon>
        <taxon>Pseudomonadati</taxon>
        <taxon>Pseudomonadota</taxon>
        <taxon>Alphaproteobacteria</taxon>
        <taxon>Rhodospirillales</taxon>
        <taxon>Rhodospirillaceae</taxon>
        <taxon>Magnetospirillum</taxon>
    </lineage>
</organism>
<sequence>MSGNTINYVDAICGAGKTHGAILYAIDQAANQDAKIAIIQPSRELILQTEVAMTKQIRSMGVEVPLTTIYSDDDITQGDYVSVSTRIQDHLKKAAEIPTGQILIITHAAFLSLPHWHRKDSWEIIIDEVPNIAPFHRYELEENSDLLKNLARIEPDRGSPAYNKVVVNDRELVEKAILLNNDVFGVFRDLAKNLINPHADIYCLKGQWDRLSTKGNDSIDFFGVVGSSLVKGYSKVTIMGAHFPDSLLAMIWNKEGVRFVENKGIQLRHTDHDIGARQLTVNYLSELSWSKALKRKVGISHSSIGCILPSIQAILGTCPFIWCANNDLLNQAVDPHFRGSATRISNVSHGINQHQGVHQVLVLSALNLTTDHFKFLEQRFMIDHTEVQKAISHETIYQALMRCSLRDPAATDPVTIIVPDRSLGEWLVRQFNDNGRIKLNRVQTDIPLLETKSGSTSRMGGRPPVNVVAMTNAKRESKHRKKKRQIRNGIMAISLGLRGVDETPLDSSSVYPCLEVSLIKDIHSAPIDFEVLNNDELISQLKVCWEFKANSKHDNILISPARFVEKEGIDTKRGLENVISVHGIWLDQDDGTLTPDEMNRIFPDIRFVAMNSYSGNKRYFFPTTIPMTLEAYHAIWDIMVTAIETYGYSKDKAASNFHGIDKSKRPACSMFYVPCQAKDPSKSFWVEFPGVDIDPLFFIENYLLPDPTEYVASTAFANPVSDGMKRLREAIARTSNDNEVAKARQVSMVISQWRNAPKGEGSKEFFLLGCRLRDLGLDESSIRQKLNEEAAYARHPDERRKQISRIVASVIKDGHHPNASNDHGDDQGLRRKG</sequence>
<dbReference type="Pfam" id="PF00270">
    <property type="entry name" value="DEAD"/>
    <property type="match status" value="1"/>
</dbReference>
<gene>
    <name evidence="3" type="ordered locus">MGMSRv2__3341</name>
</gene>
<dbReference type="GO" id="GO:0003676">
    <property type="term" value="F:nucleic acid binding"/>
    <property type="evidence" value="ECO:0007669"/>
    <property type="project" value="InterPro"/>
</dbReference>
<keyword evidence="4" id="KW-1185">Reference proteome</keyword>